<dbReference type="Proteomes" id="UP001060919">
    <property type="component" value="Chromosome"/>
</dbReference>
<evidence type="ECO:0000313" key="3">
    <source>
        <dbReference type="EMBL" id="BDS09726.1"/>
    </source>
</evidence>
<sequence>MRRKRNVEEEPNQRKKGMEGGCKYWWIGLGMVLLLPLVSWAQSKPVEAKIVCWNIQMLPNSLALFSKALRKKQRIRAPWIIEHCKEAPYDLIVFQEVFDRDIKRKLKRELKEQYPYQVDTKIAKGCLTSNGILIVSRIPMKYIDHVIYAKGVHEDGWAAKGCTLVKAEKEGQEFYVAGTHLQSGNSSQAVAHRVLQYQDIRKLLDRNYIANRSVFVMGDMNTRKSNVAQYTKMIEIMQVKDFPLNDQEPYTIDAKNSWNNHAQGIQLDYIFLQAHETNTTILNQHILRLKQEHKGKMIDLADHYGIVADIVLSNEGID</sequence>
<keyword evidence="4" id="KW-1185">Reference proteome</keyword>
<keyword evidence="3" id="KW-0378">Hydrolase</keyword>
<dbReference type="InterPro" id="IPR038772">
    <property type="entry name" value="Sph/SMPD2-like"/>
</dbReference>
<name>A0A915VKI6_9BACT</name>
<evidence type="ECO:0000256" key="1">
    <source>
        <dbReference type="SAM" id="Phobius"/>
    </source>
</evidence>
<keyword evidence="1" id="KW-1133">Transmembrane helix</keyword>
<feature type="transmembrane region" description="Helical" evidence="1">
    <location>
        <begin position="21"/>
        <end position="41"/>
    </location>
</feature>
<dbReference type="Gene3D" id="3.60.10.10">
    <property type="entry name" value="Endonuclease/exonuclease/phosphatase"/>
    <property type="match status" value="1"/>
</dbReference>
<dbReference type="RefSeq" id="WP_264791092.1">
    <property type="nucleotide sequence ID" value="NZ_AP026867.1"/>
</dbReference>
<dbReference type="PANTHER" id="PTHR16320">
    <property type="entry name" value="SPHINGOMYELINASE FAMILY MEMBER"/>
    <property type="match status" value="1"/>
</dbReference>
<dbReference type="SUPFAM" id="SSF56219">
    <property type="entry name" value="DNase I-like"/>
    <property type="match status" value="1"/>
</dbReference>
<keyword evidence="3" id="KW-0255">Endonuclease</keyword>
<dbReference type="GO" id="GO:0004519">
    <property type="term" value="F:endonuclease activity"/>
    <property type="evidence" value="ECO:0007669"/>
    <property type="project" value="UniProtKB-KW"/>
</dbReference>
<gene>
    <name evidence="3" type="ORF">AsAng_0004310</name>
</gene>
<evidence type="ECO:0000259" key="2">
    <source>
        <dbReference type="Pfam" id="PF03372"/>
    </source>
</evidence>
<reference evidence="3" key="1">
    <citation type="submission" date="2022-09" db="EMBL/GenBank/DDBJ databases">
        <title>Aureispira anguillicida sp. nov., isolated from Leptocephalus of Japanese eel Anguilla japonica.</title>
        <authorList>
            <person name="Yuasa K."/>
            <person name="Mekata T."/>
            <person name="Ikunari K."/>
        </authorList>
    </citation>
    <scope>NUCLEOTIDE SEQUENCE</scope>
    <source>
        <strain evidence="3">EL160426</strain>
    </source>
</reference>
<evidence type="ECO:0000313" key="4">
    <source>
        <dbReference type="Proteomes" id="UP001060919"/>
    </source>
</evidence>
<keyword evidence="1" id="KW-0472">Membrane</keyword>
<dbReference type="Pfam" id="PF03372">
    <property type="entry name" value="Exo_endo_phos"/>
    <property type="match status" value="1"/>
</dbReference>
<dbReference type="EMBL" id="AP026867">
    <property type="protein sequence ID" value="BDS09726.1"/>
    <property type="molecule type" value="Genomic_DNA"/>
</dbReference>
<dbReference type="KEGG" id="aup:AsAng_0004310"/>
<keyword evidence="3" id="KW-0540">Nuclease</keyword>
<dbReference type="InterPro" id="IPR036691">
    <property type="entry name" value="Endo/exonu/phosph_ase_sf"/>
</dbReference>
<protein>
    <submittedName>
        <fullName evidence="3">Endonuclease/exonuclease/phosphatase family protein</fullName>
    </submittedName>
</protein>
<dbReference type="GO" id="GO:0004767">
    <property type="term" value="F:sphingomyelin phosphodiesterase activity"/>
    <property type="evidence" value="ECO:0007669"/>
    <property type="project" value="InterPro"/>
</dbReference>
<accession>A0A915VKI6</accession>
<dbReference type="InterPro" id="IPR005135">
    <property type="entry name" value="Endo/exonuclease/phosphatase"/>
</dbReference>
<organism evidence="3 4">
    <name type="scientific">Aureispira anguillae</name>
    <dbReference type="NCBI Taxonomy" id="2864201"/>
    <lineage>
        <taxon>Bacteria</taxon>
        <taxon>Pseudomonadati</taxon>
        <taxon>Bacteroidota</taxon>
        <taxon>Saprospiria</taxon>
        <taxon>Saprospirales</taxon>
        <taxon>Saprospiraceae</taxon>
        <taxon>Aureispira</taxon>
    </lineage>
</organism>
<dbReference type="AlphaFoldDB" id="A0A915VKI6"/>
<keyword evidence="1" id="KW-0812">Transmembrane</keyword>
<dbReference type="PANTHER" id="PTHR16320:SF23">
    <property type="entry name" value="SPHINGOMYELINASE C 1"/>
    <property type="match status" value="1"/>
</dbReference>
<proteinExistence type="predicted"/>
<feature type="domain" description="Endonuclease/exonuclease/phosphatase" evidence="2">
    <location>
        <begin position="53"/>
        <end position="272"/>
    </location>
</feature>